<gene>
    <name evidence="11" type="ORF">F3W81_05010</name>
</gene>
<dbReference type="Gene3D" id="3.10.50.40">
    <property type="match status" value="1"/>
</dbReference>
<keyword evidence="5" id="KW-0143">Chaperone</keyword>
<evidence type="ECO:0000256" key="6">
    <source>
        <dbReference type="ARBA" id="ARBA00023235"/>
    </source>
</evidence>
<dbReference type="InterPro" id="IPR000297">
    <property type="entry name" value="PPIase_PpiC"/>
</dbReference>
<keyword evidence="3" id="KW-0574">Periplasm</keyword>
<name>A0A7L9WRT5_9RHOB</name>
<evidence type="ECO:0000256" key="9">
    <source>
        <dbReference type="PROSITE-ProRule" id="PRU00278"/>
    </source>
</evidence>
<dbReference type="PROSITE" id="PS50198">
    <property type="entry name" value="PPIC_PPIASE_2"/>
    <property type="match status" value="1"/>
</dbReference>
<evidence type="ECO:0000256" key="3">
    <source>
        <dbReference type="ARBA" id="ARBA00022764"/>
    </source>
</evidence>
<dbReference type="SUPFAM" id="SSF109998">
    <property type="entry name" value="Triger factor/SurA peptide-binding domain-like"/>
    <property type="match status" value="1"/>
</dbReference>
<dbReference type="KEGG" id="pshq:F3W81_05010"/>
<proteinExistence type="predicted"/>
<evidence type="ECO:0000259" key="10">
    <source>
        <dbReference type="PROSITE" id="PS50198"/>
    </source>
</evidence>
<accession>A0A7L9WRT5</accession>
<dbReference type="Proteomes" id="UP000594118">
    <property type="component" value="Chromosome"/>
</dbReference>
<evidence type="ECO:0000256" key="1">
    <source>
        <dbReference type="ARBA" id="ARBA00018370"/>
    </source>
</evidence>
<dbReference type="AlphaFoldDB" id="A0A7L9WRT5"/>
<evidence type="ECO:0000256" key="4">
    <source>
        <dbReference type="ARBA" id="ARBA00023110"/>
    </source>
</evidence>
<feature type="domain" description="PpiC" evidence="10">
    <location>
        <begin position="159"/>
        <end position="254"/>
    </location>
</feature>
<dbReference type="InterPro" id="IPR027304">
    <property type="entry name" value="Trigger_fact/SurA_dom_sf"/>
</dbReference>
<reference evidence="11 12" key="1">
    <citation type="submission" date="2019-10" db="EMBL/GenBank/DDBJ databases">
        <title>Pseudopuniceibacterium sp. HQ09 islated from Antarctica.</title>
        <authorList>
            <person name="Liao L."/>
            <person name="Su S."/>
            <person name="Chen B."/>
            <person name="Yu Y."/>
        </authorList>
    </citation>
    <scope>NUCLEOTIDE SEQUENCE [LARGE SCALE GENOMIC DNA]</scope>
    <source>
        <strain evidence="11 12">HQ09</strain>
    </source>
</reference>
<evidence type="ECO:0000256" key="8">
    <source>
        <dbReference type="ARBA" id="ARBA00031484"/>
    </source>
</evidence>
<keyword evidence="2" id="KW-0732">Signal</keyword>
<dbReference type="GO" id="GO:0003755">
    <property type="term" value="F:peptidyl-prolyl cis-trans isomerase activity"/>
    <property type="evidence" value="ECO:0007669"/>
    <property type="project" value="UniProtKB-KW"/>
</dbReference>
<dbReference type="Pfam" id="PF00639">
    <property type="entry name" value="Rotamase"/>
    <property type="match status" value="1"/>
</dbReference>
<dbReference type="Pfam" id="PF09312">
    <property type="entry name" value="SurA_N"/>
    <property type="match status" value="1"/>
</dbReference>
<evidence type="ECO:0000256" key="7">
    <source>
        <dbReference type="ARBA" id="ARBA00030642"/>
    </source>
</evidence>
<dbReference type="PANTHER" id="PTHR47637">
    <property type="entry name" value="CHAPERONE SURA"/>
    <property type="match status" value="1"/>
</dbReference>
<dbReference type="InterPro" id="IPR050280">
    <property type="entry name" value="OMP_Chaperone_SurA"/>
</dbReference>
<protein>
    <recommendedName>
        <fullName evidence="1">Parvulin-like PPIase</fullName>
    </recommendedName>
    <alternativeName>
        <fullName evidence="7">Peptidyl-prolyl cis-trans isomerase plp</fullName>
    </alternativeName>
    <alternativeName>
        <fullName evidence="8">Rotamase plp</fullName>
    </alternativeName>
</protein>
<keyword evidence="6 9" id="KW-0413">Isomerase</keyword>
<dbReference type="InterPro" id="IPR015391">
    <property type="entry name" value="SurA_N"/>
</dbReference>
<keyword evidence="12" id="KW-1185">Reference proteome</keyword>
<evidence type="ECO:0000256" key="5">
    <source>
        <dbReference type="ARBA" id="ARBA00023186"/>
    </source>
</evidence>
<keyword evidence="4 9" id="KW-0697">Rotamase</keyword>
<dbReference type="EMBL" id="CP045201">
    <property type="protein sequence ID" value="QOL83105.1"/>
    <property type="molecule type" value="Genomic_DNA"/>
</dbReference>
<evidence type="ECO:0000313" key="12">
    <source>
        <dbReference type="Proteomes" id="UP000594118"/>
    </source>
</evidence>
<dbReference type="Gene3D" id="1.10.4030.10">
    <property type="entry name" value="Porin chaperone SurA, peptide-binding domain"/>
    <property type="match status" value="1"/>
</dbReference>
<evidence type="ECO:0000313" key="11">
    <source>
        <dbReference type="EMBL" id="QOL83105.1"/>
    </source>
</evidence>
<dbReference type="PANTHER" id="PTHR47637:SF1">
    <property type="entry name" value="CHAPERONE SURA"/>
    <property type="match status" value="1"/>
</dbReference>
<dbReference type="SUPFAM" id="SSF54534">
    <property type="entry name" value="FKBP-like"/>
    <property type="match status" value="1"/>
</dbReference>
<organism evidence="11 12">
    <name type="scientific">Pseudooceanicola spongiae</name>
    <dbReference type="NCBI Taxonomy" id="2613965"/>
    <lineage>
        <taxon>Bacteria</taxon>
        <taxon>Pseudomonadati</taxon>
        <taxon>Pseudomonadota</taxon>
        <taxon>Alphaproteobacteria</taxon>
        <taxon>Rhodobacterales</taxon>
        <taxon>Paracoccaceae</taxon>
        <taxon>Pseudooceanicola</taxon>
    </lineage>
</organism>
<dbReference type="InterPro" id="IPR046357">
    <property type="entry name" value="PPIase_dom_sf"/>
</dbReference>
<sequence length="404" mass="43416">MTTALLVGMTAVTSTAIPAAAQSFGPAIRVNDKVITQYEIDQRVRLLQLLNAPGDPRALARDQLIEDRLKLGATEQFGVKTDEAAIADGIKEFAGRANMEPDAFLAAIARDGVSKQTFRDFIAAGVAWRTLIRGRYGNKVEISEGDVDRAIASQANVGGVRVLISEIFIPTAQDPAQAQALANQISQIRSVSEFSSAAMKYSAASTRDNGGKVDWMDITSLPPTLQSVLMGLSTGQVSQPLPVDGALALFQLRGMQETTAAKVSYSAIDYAIYYIDGGRTPEALGRAKQITDKIDTCDDLYAVAKGQPEQVLARETKAPGEIPQDIAIELAKLDDNETSVNLTANNGQTLELVMLCGRTPSNAPETEDGKVNRAEIVTQLQNRRLASYADGYLAQLRAEARIVE</sequence>
<evidence type="ECO:0000256" key="2">
    <source>
        <dbReference type="ARBA" id="ARBA00022729"/>
    </source>
</evidence>